<reference evidence="1 4" key="3">
    <citation type="submission" date="2017-08" db="EMBL/GenBank/DDBJ databases">
        <title>Infants hospitalized years apart are colonized by the same room-sourced microbial strains.</title>
        <authorList>
            <person name="Brooks B."/>
            <person name="Olm M.R."/>
            <person name="Firek B.A."/>
            <person name="Baker R."/>
            <person name="Thomas B.C."/>
            <person name="Morowitz M.J."/>
            <person name="Banfield J.F."/>
        </authorList>
    </citation>
    <scope>NUCLEOTIDE SEQUENCE [LARGE SCALE GENOMIC DNA]</scope>
    <source>
        <strain evidence="1">S2_009_000_R2_77</strain>
    </source>
</reference>
<dbReference type="NCBIfam" id="NF038262">
    <property type="entry name" value="SiaB_fam_kinase"/>
    <property type="match status" value="1"/>
</dbReference>
<dbReference type="OrthoDB" id="5365713at2"/>
<dbReference type="Proteomes" id="UP000243778">
    <property type="component" value="Unassembled WGS sequence"/>
</dbReference>
<dbReference type="AlphaFoldDB" id="A0A2W5EYX0"/>
<dbReference type="InterPro" id="IPR046239">
    <property type="entry name" value="DUF6272"/>
</dbReference>
<evidence type="ECO:0000313" key="4">
    <source>
        <dbReference type="Proteomes" id="UP000249198"/>
    </source>
</evidence>
<reference evidence="2" key="2">
    <citation type="submission" date="2016-10" db="EMBL/GenBank/DDBJ databases">
        <authorList>
            <person name="de Groot N.N."/>
        </authorList>
    </citation>
    <scope>NUCLEOTIDE SEQUENCE [LARGE SCALE GENOMIC DNA]</scope>
    <source>
        <strain evidence="2">NRRL B-59562</strain>
    </source>
</reference>
<proteinExistence type="predicted"/>
<name>A0A2W5EYX0_9PSED</name>
<dbReference type="Proteomes" id="UP000249198">
    <property type="component" value="Unassembled WGS sequence"/>
</dbReference>
<dbReference type="STRING" id="1007099.SAMN05216287_1550"/>
<evidence type="ECO:0000313" key="2">
    <source>
        <dbReference type="EMBL" id="SDW79938.1"/>
    </source>
</evidence>
<dbReference type="EMBL" id="FNNU01000002">
    <property type="protein sequence ID" value="SDW79938.1"/>
    <property type="molecule type" value="Genomic_DNA"/>
</dbReference>
<reference evidence="3" key="1">
    <citation type="submission" date="2016-10" db="EMBL/GenBank/DDBJ databases">
        <authorList>
            <person name="Varghese N."/>
            <person name="Submissions S."/>
        </authorList>
    </citation>
    <scope>NUCLEOTIDE SEQUENCE [LARGE SCALE GENOMIC DNA]</scope>
    <source>
        <strain evidence="3">NRRL B-59562</strain>
    </source>
</reference>
<organism evidence="1 4">
    <name type="scientific">Pseudomonas kuykendallii</name>
    <dbReference type="NCBI Taxonomy" id="1007099"/>
    <lineage>
        <taxon>Bacteria</taxon>
        <taxon>Pseudomonadati</taxon>
        <taxon>Pseudomonadota</taxon>
        <taxon>Gammaproteobacteria</taxon>
        <taxon>Pseudomonadales</taxon>
        <taxon>Pseudomonadaceae</taxon>
        <taxon>Pseudomonas</taxon>
    </lineage>
</organism>
<accession>A0A1H2WHE7</accession>
<evidence type="ECO:0000313" key="1">
    <source>
        <dbReference type="EMBL" id="PZP25346.1"/>
    </source>
</evidence>
<gene>
    <name evidence="1" type="ORF">DI599_06180</name>
    <name evidence="2" type="ORF">SAMN05216287_1550</name>
</gene>
<sequence length="180" mass="19828">MESLDLFAMRESYNRQQIMLCFNGPISRSLIEEIGNALRNYLTADHAHPSSAMDVFAVYIEMTQNIRHYTKVKNWSDQEAGATVVVARNDAGRYVVSAGNLIESSDGESLMSAVKVLAEMDKSQLKAMYKEQLRRPRDENVVSGAGLGLIDIARKSSEPLQASLRDVAGGRAFISLSAVI</sequence>
<evidence type="ECO:0000313" key="3">
    <source>
        <dbReference type="Proteomes" id="UP000243778"/>
    </source>
</evidence>
<keyword evidence="3" id="KW-1185">Reference proteome</keyword>
<dbReference type="Pfam" id="PF19788">
    <property type="entry name" value="DUF6272"/>
    <property type="match status" value="1"/>
</dbReference>
<accession>A0A2W5EYX0</accession>
<protein>
    <submittedName>
        <fullName evidence="1">Uncharacterized protein</fullName>
    </submittedName>
</protein>
<dbReference type="EMBL" id="QFOH01000006">
    <property type="protein sequence ID" value="PZP25346.1"/>
    <property type="molecule type" value="Genomic_DNA"/>
</dbReference>
<dbReference type="RefSeq" id="WP_090226198.1">
    <property type="nucleotide sequence ID" value="NZ_FNNU01000002.1"/>
</dbReference>
<dbReference type="NCBIfam" id="NF038264">
    <property type="entry name" value="kinase_SiaB"/>
    <property type="match status" value="1"/>
</dbReference>